<evidence type="ECO:0000313" key="2">
    <source>
        <dbReference type="Proteomes" id="UP000324222"/>
    </source>
</evidence>
<dbReference type="Proteomes" id="UP000324222">
    <property type="component" value="Unassembled WGS sequence"/>
</dbReference>
<accession>A0A5B7IA23</accession>
<evidence type="ECO:0000313" key="1">
    <source>
        <dbReference type="EMBL" id="MPC82281.1"/>
    </source>
</evidence>
<keyword evidence="2" id="KW-1185">Reference proteome</keyword>
<dbReference type="EMBL" id="VSRR010059307">
    <property type="protein sequence ID" value="MPC82281.1"/>
    <property type="molecule type" value="Genomic_DNA"/>
</dbReference>
<reference evidence="1 2" key="1">
    <citation type="submission" date="2019-05" db="EMBL/GenBank/DDBJ databases">
        <title>Another draft genome of Portunus trituberculatus and its Hox gene families provides insights of decapod evolution.</title>
        <authorList>
            <person name="Jeong J.-H."/>
            <person name="Song I."/>
            <person name="Kim S."/>
            <person name="Choi T."/>
            <person name="Kim D."/>
            <person name="Ryu S."/>
            <person name="Kim W."/>
        </authorList>
    </citation>
    <scope>NUCLEOTIDE SEQUENCE [LARGE SCALE GENOMIC DNA]</scope>
    <source>
        <tissue evidence="1">Muscle</tissue>
    </source>
</reference>
<dbReference type="AlphaFoldDB" id="A0A5B7IA23"/>
<gene>
    <name evidence="1" type="ORF">E2C01_076938</name>
</gene>
<name>A0A5B7IA23_PORTR</name>
<proteinExistence type="predicted"/>
<comment type="caution">
    <text evidence="1">The sequence shown here is derived from an EMBL/GenBank/DDBJ whole genome shotgun (WGS) entry which is preliminary data.</text>
</comment>
<organism evidence="1 2">
    <name type="scientific">Portunus trituberculatus</name>
    <name type="common">Swimming crab</name>
    <name type="synonym">Neptunus trituberculatus</name>
    <dbReference type="NCBI Taxonomy" id="210409"/>
    <lineage>
        <taxon>Eukaryota</taxon>
        <taxon>Metazoa</taxon>
        <taxon>Ecdysozoa</taxon>
        <taxon>Arthropoda</taxon>
        <taxon>Crustacea</taxon>
        <taxon>Multicrustacea</taxon>
        <taxon>Malacostraca</taxon>
        <taxon>Eumalacostraca</taxon>
        <taxon>Eucarida</taxon>
        <taxon>Decapoda</taxon>
        <taxon>Pleocyemata</taxon>
        <taxon>Brachyura</taxon>
        <taxon>Eubrachyura</taxon>
        <taxon>Portunoidea</taxon>
        <taxon>Portunidae</taxon>
        <taxon>Portuninae</taxon>
        <taxon>Portunus</taxon>
    </lineage>
</organism>
<protein>
    <submittedName>
        <fullName evidence="1">Uncharacterized protein</fullName>
    </submittedName>
</protein>
<sequence length="75" mass="8616">MPHIVKDTLLEVKMRESEKTQLLLVSRLRSALRINFNWATLSPQEELEVLGVTYDQGLTFRTHNECLAKAAYGKL</sequence>